<dbReference type="KEGG" id="lsf:I8J32_002755"/>
<evidence type="ECO:0000256" key="5">
    <source>
        <dbReference type="ARBA" id="ARBA00022989"/>
    </source>
</evidence>
<protein>
    <submittedName>
        <fullName evidence="11">Diguanylate cyclase</fullName>
    </submittedName>
</protein>
<dbReference type="Gene3D" id="3.30.450.20">
    <property type="entry name" value="PAS domain"/>
    <property type="match status" value="1"/>
</dbReference>
<dbReference type="EMBL" id="CP071518">
    <property type="protein sequence ID" value="QSX78860.1"/>
    <property type="molecule type" value="Genomic_DNA"/>
</dbReference>
<dbReference type="NCBIfam" id="TIGR00229">
    <property type="entry name" value="sensory_box"/>
    <property type="match status" value="1"/>
</dbReference>
<keyword evidence="6 7" id="KW-0472">Membrane</keyword>
<dbReference type="SMART" id="SM00086">
    <property type="entry name" value="PAC"/>
    <property type="match status" value="1"/>
</dbReference>
<dbReference type="PROSITE" id="PS50887">
    <property type="entry name" value="GGDEF"/>
    <property type="match status" value="1"/>
</dbReference>
<evidence type="ECO:0000313" key="11">
    <source>
        <dbReference type="EMBL" id="QSX78860.1"/>
    </source>
</evidence>
<accession>A0A974Y1I1</accession>
<dbReference type="PROSITE" id="PS50112">
    <property type="entry name" value="PAS"/>
    <property type="match status" value="1"/>
</dbReference>
<dbReference type="InterPro" id="IPR007895">
    <property type="entry name" value="MASE1"/>
</dbReference>
<dbReference type="FunFam" id="3.30.70.270:FF:000001">
    <property type="entry name" value="Diguanylate cyclase domain protein"/>
    <property type="match status" value="1"/>
</dbReference>
<evidence type="ECO:0000256" key="4">
    <source>
        <dbReference type="ARBA" id="ARBA00022692"/>
    </source>
</evidence>
<evidence type="ECO:0000256" key="1">
    <source>
        <dbReference type="ARBA" id="ARBA00001946"/>
    </source>
</evidence>
<name>A0A974Y1I1_9GAMM</name>
<dbReference type="SMART" id="SM00091">
    <property type="entry name" value="PAS"/>
    <property type="match status" value="1"/>
</dbReference>
<dbReference type="SUPFAM" id="SSF55073">
    <property type="entry name" value="Nucleotide cyclase"/>
    <property type="match status" value="1"/>
</dbReference>
<dbReference type="GO" id="GO:0005886">
    <property type="term" value="C:plasma membrane"/>
    <property type="evidence" value="ECO:0007669"/>
    <property type="project" value="UniProtKB-SubCell"/>
</dbReference>
<organism evidence="11 12">
    <name type="scientific">Agrilutibacter solisilvae</name>
    <dbReference type="NCBI Taxonomy" id="2763317"/>
    <lineage>
        <taxon>Bacteria</taxon>
        <taxon>Pseudomonadati</taxon>
        <taxon>Pseudomonadota</taxon>
        <taxon>Gammaproteobacteria</taxon>
        <taxon>Lysobacterales</taxon>
        <taxon>Lysobacteraceae</taxon>
        <taxon>Agrilutibacter</taxon>
    </lineage>
</organism>
<feature type="transmembrane region" description="Helical" evidence="7">
    <location>
        <begin position="265"/>
        <end position="287"/>
    </location>
</feature>
<evidence type="ECO:0000259" key="10">
    <source>
        <dbReference type="PROSITE" id="PS50887"/>
    </source>
</evidence>
<dbReference type="InterPro" id="IPR001610">
    <property type="entry name" value="PAC"/>
</dbReference>
<feature type="transmembrane region" description="Helical" evidence="7">
    <location>
        <begin position="81"/>
        <end position="105"/>
    </location>
</feature>
<dbReference type="AlphaFoldDB" id="A0A974Y1I1"/>
<dbReference type="PROSITE" id="PS50113">
    <property type="entry name" value="PAC"/>
    <property type="match status" value="1"/>
</dbReference>
<feature type="transmembrane region" description="Helical" evidence="7">
    <location>
        <begin position="12"/>
        <end position="29"/>
    </location>
</feature>
<keyword evidence="12" id="KW-1185">Reference proteome</keyword>
<dbReference type="Proteomes" id="UP000639274">
    <property type="component" value="Chromosome"/>
</dbReference>
<dbReference type="InterPro" id="IPR000700">
    <property type="entry name" value="PAS-assoc_C"/>
</dbReference>
<evidence type="ECO:0000259" key="8">
    <source>
        <dbReference type="PROSITE" id="PS50112"/>
    </source>
</evidence>
<comment type="cofactor">
    <cofactor evidence="1">
        <name>Mg(2+)</name>
        <dbReference type="ChEBI" id="CHEBI:18420"/>
    </cofactor>
</comment>
<keyword evidence="4 7" id="KW-0812">Transmembrane</keyword>
<dbReference type="SUPFAM" id="SSF55785">
    <property type="entry name" value="PYP-like sensor domain (PAS domain)"/>
    <property type="match status" value="1"/>
</dbReference>
<comment type="subcellular location">
    <subcellularLocation>
        <location evidence="2">Cell membrane</location>
        <topology evidence="2">Multi-pass membrane protein</topology>
    </subcellularLocation>
</comment>
<reference evidence="11 12" key="1">
    <citation type="submission" date="2021-03" db="EMBL/GenBank/DDBJ databases">
        <title>Lysobacter sp. nov. isolated from soil of gangwondo yeongwol, south Korea.</title>
        <authorList>
            <person name="Kim K.R."/>
            <person name="Kim K.H."/>
            <person name="Jeon C.O."/>
        </authorList>
    </citation>
    <scope>NUCLEOTIDE SEQUENCE [LARGE SCALE GENOMIC DNA]</scope>
    <source>
        <strain evidence="11 12">R19</strain>
    </source>
</reference>
<feature type="transmembrane region" description="Helical" evidence="7">
    <location>
        <begin position="228"/>
        <end position="253"/>
    </location>
</feature>
<dbReference type="InterPro" id="IPR000014">
    <property type="entry name" value="PAS"/>
</dbReference>
<evidence type="ECO:0000313" key="12">
    <source>
        <dbReference type="Proteomes" id="UP000639274"/>
    </source>
</evidence>
<dbReference type="Pfam" id="PF00990">
    <property type="entry name" value="GGDEF"/>
    <property type="match status" value="1"/>
</dbReference>
<dbReference type="PANTHER" id="PTHR44757">
    <property type="entry name" value="DIGUANYLATE CYCLASE DGCP"/>
    <property type="match status" value="1"/>
</dbReference>
<dbReference type="CDD" id="cd00130">
    <property type="entry name" value="PAS"/>
    <property type="match status" value="1"/>
</dbReference>
<dbReference type="InterPro" id="IPR052155">
    <property type="entry name" value="Biofilm_reg_signaling"/>
</dbReference>
<feature type="domain" description="GGDEF" evidence="10">
    <location>
        <begin position="462"/>
        <end position="594"/>
    </location>
</feature>
<dbReference type="CDD" id="cd01949">
    <property type="entry name" value="GGDEF"/>
    <property type="match status" value="1"/>
</dbReference>
<dbReference type="PANTHER" id="PTHR44757:SF2">
    <property type="entry name" value="BIOFILM ARCHITECTURE MAINTENANCE PROTEIN MBAA"/>
    <property type="match status" value="1"/>
</dbReference>
<dbReference type="NCBIfam" id="TIGR00254">
    <property type="entry name" value="GGDEF"/>
    <property type="match status" value="1"/>
</dbReference>
<dbReference type="GO" id="GO:0003824">
    <property type="term" value="F:catalytic activity"/>
    <property type="evidence" value="ECO:0007669"/>
    <property type="project" value="UniProtKB-ARBA"/>
</dbReference>
<evidence type="ECO:0000256" key="7">
    <source>
        <dbReference type="SAM" id="Phobius"/>
    </source>
</evidence>
<feature type="domain" description="PAS" evidence="8">
    <location>
        <begin position="299"/>
        <end position="368"/>
    </location>
</feature>
<dbReference type="InterPro" id="IPR013655">
    <property type="entry name" value="PAS_fold_3"/>
</dbReference>
<dbReference type="SMART" id="SM00267">
    <property type="entry name" value="GGDEF"/>
    <property type="match status" value="1"/>
</dbReference>
<feature type="transmembrane region" description="Helical" evidence="7">
    <location>
        <begin position="194"/>
        <end position="216"/>
    </location>
</feature>
<evidence type="ECO:0000259" key="9">
    <source>
        <dbReference type="PROSITE" id="PS50113"/>
    </source>
</evidence>
<dbReference type="InterPro" id="IPR043128">
    <property type="entry name" value="Rev_trsase/Diguanyl_cyclase"/>
</dbReference>
<proteinExistence type="predicted"/>
<feature type="transmembrane region" description="Helical" evidence="7">
    <location>
        <begin position="117"/>
        <end position="142"/>
    </location>
</feature>
<evidence type="ECO:0000256" key="6">
    <source>
        <dbReference type="ARBA" id="ARBA00023136"/>
    </source>
</evidence>
<dbReference type="InterPro" id="IPR029787">
    <property type="entry name" value="Nucleotide_cyclase"/>
</dbReference>
<keyword evidence="5 7" id="KW-1133">Transmembrane helix</keyword>
<gene>
    <name evidence="11" type="ORF">I8J32_002755</name>
</gene>
<keyword evidence="3" id="KW-1003">Cell membrane</keyword>
<sequence>MYPSLRRPWLDAPLLAVLGGVAAWVTLRLATGNDALSAVWIGNGLLTGWLLSRPTQLWARYLGVGFGAELLARVVSGDAGLHAVALGACDLVEVVIVAGTIRRLVPDIGARERWMPLAGIATASTLVACAVSGVLAAAFAWWVHGSDVVGYLLAWYSSHVVGMVIFATSTVVVQHSGIRFLVARRHRRAFALNMLLVALLTAVVFALPYPLLFLTFPPLLLGAFRHRLAGVTVGICLVTVIASAATAMGYGPLGLVDGLGSTGRIALLQLYIAAACLITMPLALIMAERRRLAEHVRVSEQRYRMLADYSHDVVMRLRADGERLYVSPSAHDVLGWDPGQLLGARWDLLHPDDRGAALDAIGEVISLNTPQTAVYRIRHRDGHYVWVEAVMRPIPSDDGRGMEVISAGRDISRRVAAEQALADSRDELERLARVDVLTGLANRRQLDERFDLALKRLQRHGPPIALMFLDVDRFKHINDTWGHAVGDTVLRTFAQRLRECTRASDLIARLGGDEFVVLIEDAMLPGSAEAIAGKLIATMGAPVLIEGASLHVTTSIGIAYASRPAEATTLMTAADAALYDAKKAGRNTWRMRGVDPPAPGLSVVHGQ</sequence>
<feature type="domain" description="PAC" evidence="9">
    <location>
        <begin position="371"/>
        <end position="423"/>
    </location>
</feature>
<feature type="transmembrane region" description="Helical" evidence="7">
    <location>
        <begin position="148"/>
        <end position="173"/>
    </location>
</feature>
<dbReference type="InterPro" id="IPR000160">
    <property type="entry name" value="GGDEF_dom"/>
</dbReference>
<dbReference type="InterPro" id="IPR035965">
    <property type="entry name" value="PAS-like_dom_sf"/>
</dbReference>
<evidence type="ECO:0000256" key="2">
    <source>
        <dbReference type="ARBA" id="ARBA00004651"/>
    </source>
</evidence>
<dbReference type="Pfam" id="PF08447">
    <property type="entry name" value="PAS_3"/>
    <property type="match status" value="1"/>
</dbReference>
<evidence type="ECO:0000256" key="3">
    <source>
        <dbReference type="ARBA" id="ARBA00022475"/>
    </source>
</evidence>
<dbReference type="Gene3D" id="3.30.70.270">
    <property type="match status" value="1"/>
</dbReference>
<dbReference type="RefSeq" id="WP_207526743.1">
    <property type="nucleotide sequence ID" value="NZ_CP071518.1"/>
</dbReference>
<dbReference type="Pfam" id="PF05231">
    <property type="entry name" value="MASE1"/>
    <property type="match status" value="1"/>
</dbReference>